<dbReference type="AlphaFoldDB" id="A0A6M3LSC6"/>
<name>A0A6M3LSC6_9ZZZZ</name>
<reference evidence="1" key="1">
    <citation type="submission" date="2020-03" db="EMBL/GenBank/DDBJ databases">
        <title>The deep terrestrial virosphere.</title>
        <authorList>
            <person name="Holmfeldt K."/>
            <person name="Nilsson E."/>
            <person name="Simone D."/>
            <person name="Lopez-Fernandez M."/>
            <person name="Wu X."/>
            <person name="de Brujin I."/>
            <person name="Lundin D."/>
            <person name="Andersson A."/>
            <person name="Bertilsson S."/>
            <person name="Dopson M."/>
        </authorList>
    </citation>
    <scope>NUCLEOTIDE SEQUENCE</scope>
    <source>
        <strain evidence="1">MM415B05665</strain>
    </source>
</reference>
<organism evidence="1">
    <name type="scientific">viral metagenome</name>
    <dbReference type="NCBI Taxonomy" id="1070528"/>
    <lineage>
        <taxon>unclassified sequences</taxon>
        <taxon>metagenomes</taxon>
        <taxon>organismal metagenomes</taxon>
    </lineage>
</organism>
<gene>
    <name evidence="1" type="ORF">MM415B05665_0005</name>
</gene>
<evidence type="ECO:0000313" key="1">
    <source>
        <dbReference type="EMBL" id="QJA98130.1"/>
    </source>
</evidence>
<proteinExistence type="predicted"/>
<protein>
    <submittedName>
        <fullName evidence="1">Uncharacterized protein</fullName>
    </submittedName>
</protein>
<sequence>MGKNNPIWSSSQPAAGSYDDWAADLERDETYETCPVCLGMLPDIDDGDGFCSLCGCDLRYERGDSEVDRG</sequence>
<dbReference type="EMBL" id="MT143555">
    <property type="protein sequence ID" value="QJA98130.1"/>
    <property type="molecule type" value="Genomic_DNA"/>
</dbReference>
<accession>A0A6M3LSC6</accession>